<name>A0ABW5V5P4_9BACI</name>
<evidence type="ECO:0000256" key="1">
    <source>
        <dbReference type="SAM" id="MobiDB-lite"/>
    </source>
</evidence>
<dbReference type="RefSeq" id="WP_382393062.1">
    <property type="nucleotide sequence ID" value="NZ_JBHUNA010000018.1"/>
</dbReference>
<feature type="compositionally biased region" description="Polar residues" evidence="1">
    <location>
        <begin position="7"/>
        <end position="19"/>
    </location>
</feature>
<proteinExistence type="predicted"/>
<gene>
    <name evidence="2" type="ORF">ACFSUO_08515</name>
</gene>
<accession>A0ABW5V5P4</accession>
<organism evidence="2 3">
    <name type="scientific">Lentibacillus juripiscarius</name>
    <dbReference type="NCBI Taxonomy" id="257446"/>
    <lineage>
        <taxon>Bacteria</taxon>
        <taxon>Bacillati</taxon>
        <taxon>Bacillota</taxon>
        <taxon>Bacilli</taxon>
        <taxon>Bacillales</taxon>
        <taxon>Bacillaceae</taxon>
        <taxon>Lentibacillus</taxon>
    </lineage>
</organism>
<dbReference type="Proteomes" id="UP001597502">
    <property type="component" value="Unassembled WGS sequence"/>
</dbReference>
<keyword evidence="3" id="KW-1185">Reference proteome</keyword>
<evidence type="ECO:0000313" key="2">
    <source>
        <dbReference type="EMBL" id="MFD2761010.1"/>
    </source>
</evidence>
<feature type="region of interest" description="Disordered" evidence="1">
    <location>
        <begin position="1"/>
        <end position="98"/>
    </location>
</feature>
<sequence>MREISTGGRQESTGSAQESTELHEESTGMCEISTDGRQESTGLGRISTDLHEESTGMREISTGGPQESTGAHPRYPIRTNINRSPPTSTFAKNINRNRSPSIRALHSKNQPLHSKHKPLRHNPHPFFMCMNSFLCSNANGYHSSKKGDFCYAAFLAADHYGYAHSASFCRCPGSYDRTQKI</sequence>
<reference evidence="3" key="1">
    <citation type="journal article" date="2019" name="Int. J. Syst. Evol. Microbiol.">
        <title>The Global Catalogue of Microorganisms (GCM) 10K type strain sequencing project: providing services to taxonomists for standard genome sequencing and annotation.</title>
        <authorList>
            <consortium name="The Broad Institute Genomics Platform"/>
            <consortium name="The Broad Institute Genome Sequencing Center for Infectious Disease"/>
            <person name="Wu L."/>
            <person name="Ma J."/>
        </authorList>
    </citation>
    <scope>NUCLEOTIDE SEQUENCE [LARGE SCALE GENOMIC DNA]</scope>
    <source>
        <strain evidence="3">TISTR 1535</strain>
    </source>
</reference>
<dbReference type="EMBL" id="JBHUNA010000018">
    <property type="protein sequence ID" value="MFD2761010.1"/>
    <property type="molecule type" value="Genomic_DNA"/>
</dbReference>
<protein>
    <submittedName>
        <fullName evidence="2">Uncharacterized protein</fullName>
    </submittedName>
</protein>
<evidence type="ECO:0000313" key="3">
    <source>
        <dbReference type="Proteomes" id="UP001597502"/>
    </source>
</evidence>
<comment type="caution">
    <text evidence="2">The sequence shown here is derived from an EMBL/GenBank/DDBJ whole genome shotgun (WGS) entry which is preliminary data.</text>
</comment>
<feature type="compositionally biased region" description="Polar residues" evidence="1">
    <location>
        <begin position="79"/>
        <end position="98"/>
    </location>
</feature>